<evidence type="ECO:0000256" key="2">
    <source>
        <dbReference type="ARBA" id="ARBA00022692"/>
    </source>
</evidence>
<reference evidence="13 15" key="1">
    <citation type="submission" date="2016-10" db="EMBL/GenBank/DDBJ databases">
        <authorList>
            <person name="Varghese N."/>
            <person name="Submissions S."/>
        </authorList>
    </citation>
    <scope>NUCLEOTIDE SEQUENCE [LARGE SCALE GENOMIC DNA]</scope>
    <source>
        <strain evidence="7 19">WG10</strain>
        <strain evidence="8 15">WG2</strain>
        <strain evidence="10 13">WG5</strain>
    </source>
</reference>
<evidence type="ECO:0000313" key="18">
    <source>
        <dbReference type="Proteomes" id="UP000295758"/>
    </source>
</evidence>
<dbReference type="Proteomes" id="UP000295758">
    <property type="component" value="Unassembled WGS sequence"/>
</dbReference>
<dbReference type="EMBL" id="SOAA01000024">
    <property type="protein sequence ID" value="TDS27908.1"/>
    <property type="molecule type" value="Genomic_DNA"/>
</dbReference>
<reference evidence="6 16" key="3">
    <citation type="submission" date="2018-04" db="EMBL/GenBank/DDBJ databases">
        <title>Subsurface microbial communities from deep shales in Ohio and West Virginia, USA.</title>
        <authorList>
            <person name="Wrighton K."/>
        </authorList>
    </citation>
    <scope>NUCLEOTIDE SEQUENCE [LARGE SCALE GENOMIC DNA]</scope>
    <source>
        <strain evidence="12 17">DSMZ 11287</strain>
        <strain evidence="6 16">MSL28</strain>
    </source>
</reference>
<dbReference type="Proteomes" id="UP000198612">
    <property type="component" value="Unassembled WGS sequence"/>
</dbReference>
<reference evidence="9 14" key="2">
    <citation type="submission" date="2016-10" db="EMBL/GenBank/DDBJ databases">
        <authorList>
            <person name="de Groot N.N."/>
        </authorList>
    </citation>
    <scope>NUCLEOTIDE SEQUENCE [LARGE SCALE GENOMIC DNA]</scope>
    <source>
        <strain evidence="9 14">WG7</strain>
    </source>
</reference>
<evidence type="ECO:0000313" key="14">
    <source>
        <dbReference type="Proteomes" id="UP000198945"/>
    </source>
</evidence>
<dbReference type="Proteomes" id="UP000199519">
    <property type="component" value="Unassembled WGS sequence"/>
</dbReference>
<dbReference type="EMBL" id="FOHG01000007">
    <property type="protein sequence ID" value="SES82337.1"/>
    <property type="molecule type" value="Genomic_DNA"/>
</dbReference>
<evidence type="ECO:0000313" key="16">
    <source>
        <dbReference type="Proteomes" id="UP000247389"/>
    </source>
</evidence>
<feature type="transmembrane region" description="Helical" evidence="5">
    <location>
        <begin position="17"/>
        <end position="33"/>
    </location>
</feature>
<sequence>MYHKKTSLGLDENIESILTYAGIWVTGLIFLFIEKENNHVRFHAMQSLITFFSLFIASSLILVIPVIGVMISSLITFIGTVLWFLLMYKAYNGEIFKLPFIGNLAEELTFGESFEEKNK</sequence>
<dbReference type="STRING" id="54121.SAMN04515653_105142"/>
<dbReference type="RefSeq" id="WP_073160130.1">
    <property type="nucleotide sequence ID" value="NZ_FMYT01000008.1"/>
</dbReference>
<name>A0A1G6MD77_9FIRM</name>
<protein>
    <submittedName>
        <fullName evidence="6">Putative membrane protein</fullName>
    </submittedName>
    <submittedName>
        <fullName evidence="7">Uncharacterized membrane protein</fullName>
    </submittedName>
</protein>
<feature type="transmembrane region" description="Helical" evidence="5">
    <location>
        <begin position="45"/>
        <end position="64"/>
    </location>
</feature>
<evidence type="ECO:0000313" key="12">
    <source>
        <dbReference type="EMBL" id="TDX45504.1"/>
    </source>
</evidence>
<dbReference type="InterPro" id="IPR019109">
    <property type="entry name" value="MamF_MmsF"/>
</dbReference>
<dbReference type="EMBL" id="FNBJ01000006">
    <property type="protein sequence ID" value="SDF10202.1"/>
    <property type="molecule type" value="Genomic_DNA"/>
</dbReference>
<evidence type="ECO:0000256" key="3">
    <source>
        <dbReference type="ARBA" id="ARBA00022989"/>
    </source>
</evidence>
<comment type="subcellular location">
    <subcellularLocation>
        <location evidence="1">Membrane</location>
        <topology evidence="1">Multi-pass membrane protein</topology>
    </subcellularLocation>
</comment>
<dbReference type="Pfam" id="PF09685">
    <property type="entry name" value="MamF_MmsF"/>
    <property type="match status" value="1"/>
</dbReference>
<reference evidence="11 18" key="4">
    <citation type="submission" date="2019-03" db="EMBL/GenBank/DDBJ databases">
        <title>Deep subsurface shale carbon reservoir microbial communities from Ohio and West Virginia, USA.</title>
        <authorList>
            <person name="Wrighton K."/>
        </authorList>
    </citation>
    <scope>NUCLEOTIDE SEQUENCE [LARGE SCALE GENOMIC DNA]</scope>
    <source>
        <strain evidence="11 18">UTICA-S4D12</strain>
    </source>
</reference>
<evidence type="ECO:0000313" key="7">
    <source>
        <dbReference type="EMBL" id="SDC53401.1"/>
    </source>
</evidence>
<dbReference type="Proteomes" id="UP000247389">
    <property type="component" value="Unassembled WGS sequence"/>
</dbReference>
<gene>
    <name evidence="11" type="ORF">BY453_12428</name>
    <name evidence="12" type="ORF">C7954_10771</name>
    <name evidence="6" type="ORF">C8C78_1098</name>
    <name evidence="7" type="ORF">SAMN04488597_10828</name>
    <name evidence="8" type="ORF">SAMN04488598_10640</name>
    <name evidence="10" type="ORF">SAMN04515652_10763</name>
    <name evidence="9" type="ORF">SAMN04515654_105142</name>
</gene>
<evidence type="ECO:0000256" key="4">
    <source>
        <dbReference type="ARBA" id="ARBA00023136"/>
    </source>
</evidence>
<organism evidence="7 19">
    <name type="scientific">Halanaerobium congolense</name>
    <dbReference type="NCBI Taxonomy" id="54121"/>
    <lineage>
        <taxon>Bacteria</taxon>
        <taxon>Bacillati</taxon>
        <taxon>Bacillota</taxon>
        <taxon>Clostridia</taxon>
        <taxon>Halanaerobiales</taxon>
        <taxon>Halanaerobiaceae</taxon>
        <taxon>Halanaerobium</taxon>
    </lineage>
</organism>
<evidence type="ECO:0000313" key="8">
    <source>
        <dbReference type="EMBL" id="SDF10202.1"/>
    </source>
</evidence>
<dbReference type="GeneID" id="57012228"/>
<evidence type="ECO:0000313" key="6">
    <source>
        <dbReference type="EMBL" id="PXV66958.1"/>
    </source>
</evidence>
<dbReference type="EMBL" id="FMYT01000008">
    <property type="protein sequence ID" value="SDC53401.1"/>
    <property type="molecule type" value="Genomic_DNA"/>
</dbReference>
<proteinExistence type="predicted"/>
<dbReference type="EMBL" id="SOEF01000007">
    <property type="protein sequence ID" value="TDX45504.1"/>
    <property type="molecule type" value="Genomic_DNA"/>
</dbReference>
<evidence type="ECO:0000313" key="9">
    <source>
        <dbReference type="EMBL" id="SDI39766.1"/>
    </source>
</evidence>
<dbReference type="Proteomes" id="UP000295472">
    <property type="component" value="Unassembled WGS sequence"/>
</dbReference>
<dbReference type="Proteomes" id="UP000198945">
    <property type="component" value="Unassembled WGS sequence"/>
</dbReference>
<dbReference type="AlphaFoldDB" id="A0A1G6MD77"/>
<feature type="transmembrane region" description="Helical" evidence="5">
    <location>
        <begin position="70"/>
        <end position="88"/>
    </location>
</feature>
<dbReference type="PANTHER" id="PTHR36460">
    <property type="entry name" value="UPF0132 DOMAIN PROTEIN (AFU_ORTHOLOGUE AFUA_3G10255)"/>
    <property type="match status" value="1"/>
</dbReference>
<keyword evidence="3 5" id="KW-1133">Transmembrane helix</keyword>
<evidence type="ECO:0000313" key="10">
    <source>
        <dbReference type="EMBL" id="SES82337.1"/>
    </source>
</evidence>
<evidence type="ECO:0000256" key="1">
    <source>
        <dbReference type="ARBA" id="ARBA00004141"/>
    </source>
</evidence>
<evidence type="ECO:0000313" key="17">
    <source>
        <dbReference type="Proteomes" id="UP000295472"/>
    </source>
</evidence>
<evidence type="ECO:0000313" key="19">
    <source>
        <dbReference type="Proteomes" id="UP000324896"/>
    </source>
</evidence>
<dbReference type="Proteomes" id="UP000324896">
    <property type="component" value="Unassembled WGS sequence"/>
</dbReference>
<keyword evidence="4 5" id="KW-0472">Membrane</keyword>
<evidence type="ECO:0000313" key="11">
    <source>
        <dbReference type="EMBL" id="TDS27908.1"/>
    </source>
</evidence>
<evidence type="ECO:0000313" key="15">
    <source>
        <dbReference type="Proteomes" id="UP000199519"/>
    </source>
</evidence>
<keyword evidence="2 5" id="KW-0812">Transmembrane</keyword>
<accession>A0A1G6MD77</accession>
<dbReference type="EMBL" id="QICM01000009">
    <property type="protein sequence ID" value="PXV66958.1"/>
    <property type="molecule type" value="Genomic_DNA"/>
</dbReference>
<evidence type="ECO:0000313" key="13">
    <source>
        <dbReference type="Proteomes" id="UP000198612"/>
    </source>
</evidence>
<evidence type="ECO:0000256" key="5">
    <source>
        <dbReference type="SAM" id="Phobius"/>
    </source>
</evidence>
<dbReference type="GO" id="GO:0016020">
    <property type="term" value="C:membrane"/>
    <property type="evidence" value="ECO:0007669"/>
    <property type="project" value="UniProtKB-SubCell"/>
</dbReference>
<dbReference type="PANTHER" id="PTHR36460:SF1">
    <property type="entry name" value="UPF0132 DOMAIN PROTEIN (AFU_ORTHOLOGUE AFUA_3G10255)"/>
    <property type="match status" value="1"/>
</dbReference>
<dbReference type="EMBL" id="FNEH01000005">
    <property type="protein sequence ID" value="SDI39766.1"/>
    <property type="molecule type" value="Genomic_DNA"/>
</dbReference>
<dbReference type="OrthoDB" id="2657448at2"/>
<keyword evidence="15" id="KW-1185">Reference proteome</keyword>